<accession>A0A4Y4DV36</accession>
<feature type="transmembrane region" description="Helical" evidence="12">
    <location>
        <begin position="309"/>
        <end position="333"/>
    </location>
</feature>
<feature type="domain" description="PTS EIIB type-2" evidence="14">
    <location>
        <begin position="173"/>
        <end position="268"/>
    </location>
</feature>
<dbReference type="GO" id="GO:0005351">
    <property type="term" value="F:carbohydrate:proton symporter activity"/>
    <property type="evidence" value="ECO:0007669"/>
    <property type="project" value="InterPro"/>
</dbReference>
<keyword evidence="17" id="KW-1185">Reference proteome</keyword>
<evidence type="ECO:0000256" key="10">
    <source>
        <dbReference type="ARBA" id="ARBA00022989"/>
    </source>
</evidence>
<sequence>MSDLITAGLVTLDAHLGTTPGEVITYLARQIAGQQRATDAGQLAEHALAREAKTATGVPGGIAIPHCRSAAATTPTLAMARLGTPVDFGAKDGNADLIFFIAAPEGADKEHLKLLSKLARALVKKSFTAALREARTPQQIVDLVSGVLSDAPAAPTAPAPASAPASAAQRPKIVAVTACPTGIAHTYMAADALAQSAQELGIDFAVETQGSSGTTVLDPSVIQAADAVIFAVDVDVRDRGRFAGKPVIQVPVKRGVDEPEKLLKDALAAAKDPQAARVPAGASPGEPAEAKTEGFGAGLKRALLTGVSYMIPFVAGGGLLIALGFLLGGYAITDVADQYLGANSLFNLPDAGLAAYLGAAAFKIGSLSMGFLVPALAGYIAYAYADRPGIAPGFTAGAVAGFMGAGFIGGIVGGVIAGLACRWINSWQVPRFLRGLMPVVIVPLLGSIIASGLMFLVLGGPIAKLSVALNSWLSGMSGATAAVLGLVLGLMMAVDLGGPVNKVAYSFAVAGLGAGSVVENPAPLMIMAAVMAAGMVPPLAMALATAVFPQLFTGAERENGKAAWLLGAAFITEGAIPFAAADPLRVIPASMAGAGLTGSLIMSFHVISQAPHGGIFVFFAMNNTWPMFLAATAAGTLVSAALVVILKKFVRRAPAASKELAGAAA</sequence>
<feature type="domain" description="PTS EIIA type-2" evidence="13">
    <location>
        <begin position="3"/>
        <end position="147"/>
    </location>
</feature>
<keyword evidence="8 12" id="KW-0812">Transmembrane</keyword>
<dbReference type="PROSITE" id="PS51094">
    <property type="entry name" value="PTS_EIIA_TYPE_2"/>
    <property type="match status" value="1"/>
</dbReference>
<dbReference type="InterPro" id="IPR004715">
    <property type="entry name" value="PTS_IIA_fruc"/>
</dbReference>
<dbReference type="InterPro" id="IPR013011">
    <property type="entry name" value="PTS_EIIB_2"/>
</dbReference>
<dbReference type="CDD" id="cd00211">
    <property type="entry name" value="PTS_IIA_fru"/>
    <property type="match status" value="1"/>
</dbReference>
<reference evidence="16 17" key="1">
    <citation type="submission" date="2019-06" db="EMBL/GenBank/DDBJ databases">
        <title>Whole genome shotgun sequence of Glutamicibacter uratoxydans NBRC 15515.</title>
        <authorList>
            <person name="Hosoyama A."/>
            <person name="Uohara A."/>
            <person name="Ohji S."/>
            <person name="Ichikawa N."/>
        </authorList>
    </citation>
    <scope>NUCLEOTIDE SEQUENCE [LARGE SCALE GENOMIC DNA]</scope>
    <source>
        <strain evidence="16 17">NBRC 15515</strain>
    </source>
</reference>
<proteinExistence type="predicted"/>
<keyword evidence="11 12" id="KW-0472">Membrane</keyword>
<dbReference type="EMBL" id="BJNY01000020">
    <property type="protein sequence ID" value="GED07465.1"/>
    <property type="molecule type" value="Genomic_DNA"/>
</dbReference>
<evidence type="ECO:0000259" key="14">
    <source>
        <dbReference type="PROSITE" id="PS51099"/>
    </source>
</evidence>
<dbReference type="Pfam" id="PF00359">
    <property type="entry name" value="PTS_EIIA_2"/>
    <property type="match status" value="1"/>
</dbReference>
<dbReference type="PROSITE" id="PS51099">
    <property type="entry name" value="PTS_EIIB_TYPE_2"/>
    <property type="match status" value="1"/>
</dbReference>
<organism evidence="16 17">
    <name type="scientific">Glutamicibacter uratoxydans</name>
    <name type="common">Arthrobacter uratoxydans</name>
    <dbReference type="NCBI Taxonomy" id="43667"/>
    <lineage>
        <taxon>Bacteria</taxon>
        <taxon>Bacillati</taxon>
        <taxon>Actinomycetota</taxon>
        <taxon>Actinomycetes</taxon>
        <taxon>Micrococcales</taxon>
        <taxon>Micrococcaceae</taxon>
        <taxon>Glutamicibacter</taxon>
    </lineage>
</organism>
<dbReference type="RefSeq" id="WP_141366598.1">
    <property type="nucleotide sequence ID" value="NZ_BAAAJL010000014.1"/>
</dbReference>
<dbReference type="InterPro" id="IPR003501">
    <property type="entry name" value="PTS_EIIB_2/3"/>
</dbReference>
<comment type="caution">
    <text evidence="16">The sequence shown here is derived from an EMBL/GenBank/DDBJ whole genome shotgun (WGS) entry which is preliminary data.</text>
</comment>
<dbReference type="CDD" id="cd05569">
    <property type="entry name" value="PTS_IIB_fructose"/>
    <property type="match status" value="1"/>
</dbReference>
<keyword evidence="9" id="KW-0418">Kinase</keyword>
<dbReference type="OrthoDB" id="9782569at2"/>
<dbReference type="PROSITE" id="PS51104">
    <property type="entry name" value="PTS_EIIC_TYPE_2"/>
    <property type="match status" value="1"/>
</dbReference>
<dbReference type="NCBIfam" id="TIGR00848">
    <property type="entry name" value="fruA"/>
    <property type="match status" value="1"/>
</dbReference>
<keyword evidence="6" id="KW-0808">Transferase</keyword>
<keyword evidence="10 12" id="KW-1133">Transmembrane helix</keyword>
<keyword evidence="4" id="KW-0597">Phosphoprotein</keyword>
<evidence type="ECO:0000256" key="2">
    <source>
        <dbReference type="ARBA" id="ARBA00022448"/>
    </source>
</evidence>
<evidence type="ECO:0000256" key="12">
    <source>
        <dbReference type="SAM" id="Phobius"/>
    </source>
</evidence>
<evidence type="ECO:0000256" key="1">
    <source>
        <dbReference type="ARBA" id="ARBA00004429"/>
    </source>
</evidence>
<feature type="transmembrane region" description="Helical" evidence="12">
    <location>
        <begin position="394"/>
        <end position="420"/>
    </location>
</feature>
<dbReference type="Gene3D" id="3.40.930.10">
    <property type="entry name" value="Mannitol-specific EII, Chain A"/>
    <property type="match status" value="1"/>
</dbReference>
<evidence type="ECO:0000259" key="13">
    <source>
        <dbReference type="PROSITE" id="PS51094"/>
    </source>
</evidence>
<evidence type="ECO:0000256" key="4">
    <source>
        <dbReference type="ARBA" id="ARBA00022553"/>
    </source>
</evidence>
<dbReference type="InterPro" id="IPR013014">
    <property type="entry name" value="PTS_EIIC_2"/>
</dbReference>
<dbReference type="InterPro" id="IPR050864">
    <property type="entry name" value="Bacterial_PTS_Sugar_Transport"/>
</dbReference>
<name>A0A4Y4DV36_GLUUR</name>
<protein>
    <submittedName>
        <fullName evidence="16">PTS lactose transporter subunit IIC</fullName>
    </submittedName>
</protein>
<dbReference type="Pfam" id="PF02302">
    <property type="entry name" value="PTS_IIB"/>
    <property type="match status" value="1"/>
</dbReference>
<evidence type="ECO:0000313" key="16">
    <source>
        <dbReference type="EMBL" id="GED07465.1"/>
    </source>
</evidence>
<dbReference type="NCBIfam" id="TIGR01427">
    <property type="entry name" value="PTS_IIC_fructo"/>
    <property type="match status" value="1"/>
</dbReference>
<feature type="transmembrane region" description="Helical" evidence="12">
    <location>
        <begin position="562"/>
        <end position="580"/>
    </location>
</feature>
<feature type="transmembrane region" description="Helical" evidence="12">
    <location>
        <begin position="440"/>
        <end position="460"/>
    </location>
</feature>
<feature type="transmembrane region" description="Helical" evidence="12">
    <location>
        <begin position="525"/>
        <end position="550"/>
    </location>
</feature>
<dbReference type="InterPro" id="IPR003353">
    <property type="entry name" value="PTS_IIB_fruc"/>
</dbReference>
<dbReference type="GO" id="GO:0016301">
    <property type="term" value="F:kinase activity"/>
    <property type="evidence" value="ECO:0007669"/>
    <property type="project" value="UniProtKB-KW"/>
</dbReference>
<dbReference type="GO" id="GO:0005886">
    <property type="term" value="C:plasma membrane"/>
    <property type="evidence" value="ECO:0007669"/>
    <property type="project" value="UniProtKB-SubCell"/>
</dbReference>
<dbReference type="GO" id="GO:0090563">
    <property type="term" value="F:protein-phosphocysteine-sugar phosphotransferase activity"/>
    <property type="evidence" value="ECO:0007669"/>
    <property type="project" value="TreeGrafter"/>
</dbReference>
<dbReference type="NCBIfam" id="TIGR00829">
    <property type="entry name" value="FRU"/>
    <property type="match status" value="1"/>
</dbReference>
<evidence type="ECO:0000256" key="3">
    <source>
        <dbReference type="ARBA" id="ARBA00022475"/>
    </source>
</evidence>
<dbReference type="PANTHER" id="PTHR30505">
    <property type="entry name" value="FRUCTOSE-LIKE PERMEASE"/>
    <property type="match status" value="1"/>
</dbReference>
<dbReference type="Gene3D" id="3.40.50.2300">
    <property type="match status" value="1"/>
</dbReference>
<keyword evidence="7" id="KW-0598">Phosphotransferase system</keyword>
<dbReference type="GO" id="GO:0009401">
    <property type="term" value="P:phosphoenolpyruvate-dependent sugar phosphotransferase system"/>
    <property type="evidence" value="ECO:0007669"/>
    <property type="project" value="UniProtKB-KW"/>
</dbReference>
<keyword evidence="5" id="KW-0762">Sugar transport</keyword>
<evidence type="ECO:0000256" key="5">
    <source>
        <dbReference type="ARBA" id="ARBA00022597"/>
    </source>
</evidence>
<feature type="transmembrane region" description="Helical" evidence="12">
    <location>
        <begin position="472"/>
        <end position="494"/>
    </location>
</feature>
<feature type="transmembrane region" description="Helical" evidence="12">
    <location>
        <begin position="353"/>
        <end position="382"/>
    </location>
</feature>
<dbReference type="InterPro" id="IPR016152">
    <property type="entry name" value="PTrfase/Anion_transptr"/>
</dbReference>
<dbReference type="SUPFAM" id="SSF52794">
    <property type="entry name" value="PTS system IIB component-like"/>
    <property type="match status" value="1"/>
</dbReference>
<evidence type="ECO:0000313" key="17">
    <source>
        <dbReference type="Proteomes" id="UP000316612"/>
    </source>
</evidence>
<keyword evidence="2" id="KW-0813">Transport</keyword>
<feature type="transmembrane region" description="Helical" evidence="12">
    <location>
        <begin position="587"/>
        <end position="607"/>
    </location>
</feature>
<dbReference type="GO" id="GO:0022877">
    <property type="term" value="F:protein-N(PI)-phosphohistidine-fructose phosphotransferase system transporter activity"/>
    <property type="evidence" value="ECO:0007669"/>
    <property type="project" value="InterPro"/>
</dbReference>
<evidence type="ECO:0000256" key="8">
    <source>
        <dbReference type="ARBA" id="ARBA00022692"/>
    </source>
</evidence>
<dbReference type="InterPro" id="IPR036095">
    <property type="entry name" value="PTS_EIIB-like_sf"/>
</dbReference>
<evidence type="ECO:0000259" key="15">
    <source>
        <dbReference type="PROSITE" id="PS51104"/>
    </source>
</evidence>
<comment type="subcellular location">
    <subcellularLocation>
        <location evidence="1">Cell inner membrane</location>
        <topology evidence="1">Multi-pass membrane protein</topology>
    </subcellularLocation>
</comment>
<evidence type="ECO:0000256" key="9">
    <source>
        <dbReference type="ARBA" id="ARBA00022777"/>
    </source>
</evidence>
<evidence type="ECO:0000256" key="6">
    <source>
        <dbReference type="ARBA" id="ARBA00022679"/>
    </source>
</evidence>
<evidence type="ECO:0000256" key="11">
    <source>
        <dbReference type="ARBA" id="ARBA00023136"/>
    </source>
</evidence>
<feature type="domain" description="PTS EIIC type-2" evidence="15">
    <location>
        <begin position="299"/>
        <end position="656"/>
    </location>
</feature>
<feature type="transmembrane region" description="Helical" evidence="12">
    <location>
        <begin position="627"/>
        <end position="646"/>
    </location>
</feature>
<dbReference type="InterPro" id="IPR006327">
    <property type="entry name" value="PTS_IIC_fruc"/>
</dbReference>
<dbReference type="AlphaFoldDB" id="A0A4Y4DV36"/>
<dbReference type="SUPFAM" id="SSF55804">
    <property type="entry name" value="Phoshotransferase/anion transport protein"/>
    <property type="match status" value="1"/>
</dbReference>
<dbReference type="Proteomes" id="UP000316612">
    <property type="component" value="Unassembled WGS sequence"/>
</dbReference>
<dbReference type="PANTHER" id="PTHR30505:SF0">
    <property type="entry name" value="FRUCTOSE-LIKE PTS SYSTEM EIIBC COMPONENT-RELATED"/>
    <property type="match status" value="1"/>
</dbReference>
<evidence type="ECO:0000256" key="7">
    <source>
        <dbReference type="ARBA" id="ARBA00022683"/>
    </source>
</evidence>
<dbReference type="InterPro" id="IPR002178">
    <property type="entry name" value="PTS_EIIA_type-2_dom"/>
</dbReference>
<keyword evidence="3" id="KW-1003">Cell membrane</keyword>
<gene>
    <name evidence="16" type="ORF">AUR04nite_29970</name>
</gene>